<dbReference type="RefSeq" id="WP_419580604.1">
    <property type="nucleotide sequence ID" value="NZ_CP036432.1"/>
</dbReference>
<gene>
    <name evidence="4" type="ORF">TBK1r_67580</name>
</gene>
<evidence type="ECO:0000259" key="3">
    <source>
        <dbReference type="PROSITE" id="PS51502"/>
    </source>
</evidence>
<feature type="region of interest" description="Disordered" evidence="2">
    <location>
        <begin position="38"/>
        <end position="74"/>
    </location>
</feature>
<feature type="domain" description="Stress-response A/B barrel" evidence="3">
    <location>
        <begin position="187"/>
        <end position="281"/>
    </location>
</feature>
<feature type="compositionally biased region" description="Low complexity" evidence="2">
    <location>
        <begin position="38"/>
        <end position="48"/>
    </location>
</feature>
<dbReference type="PROSITE" id="PS51257">
    <property type="entry name" value="PROKAR_LIPOPROTEIN"/>
    <property type="match status" value="1"/>
</dbReference>
<dbReference type="PROSITE" id="PS51502">
    <property type="entry name" value="S_R_A_B_BARREL"/>
    <property type="match status" value="2"/>
</dbReference>
<proteinExistence type="predicted"/>
<comment type="subunit">
    <text evidence="1">Homodimer.</text>
</comment>
<dbReference type="Proteomes" id="UP000318081">
    <property type="component" value="Chromosome"/>
</dbReference>
<dbReference type="SMART" id="SM00886">
    <property type="entry name" value="Dabb"/>
    <property type="match status" value="2"/>
</dbReference>
<protein>
    <submittedName>
        <fullName evidence="4">Stress responsive A/B Barrel Domain protein</fullName>
    </submittedName>
</protein>
<reference evidence="4 5" key="1">
    <citation type="submission" date="2019-02" db="EMBL/GenBank/DDBJ databases">
        <title>Deep-cultivation of Planctomycetes and their phenomic and genomic characterization uncovers novel biology.</title>
        <authorList>
            <person name="Wiegand S."/>
            <person name="Jogler M."/>
            <person name="Boedeker C."/>
            <person name="Pinto D."/>
            <person name="Vollmers J."/>
            <person name="Rivas-Marin E."/>
            <person name="Kohn T."/>
            <person name="Peeters S.H."/>
            <person name="Heuer A."/>
            <person name="Rast P."/>
            <person name="Oberbeckmann S."/>
            <person name="Bunk B."/>
            <person name="Jeske O."/>
            <person name="Meyerdierks A."/>
            <person name="Storesund J.E."/>
            <person name="Kallscheuer N."/>
            <person name="Luecker S."/>
            <person name="Lage O.M."/>
            <person name="Pohl T."/>
            <person name="Merkel B.J."/>
            <person name="Hornburger P."/>
            <person name="Mueller R.-W."/>
            <person name="Bruemmer F."/>
            <person name="Labrenz M."/>
            <person name="Spormann A.M."/>
            <person name="Op den Camp H."/>
            <person name="Overmann J."/>
            <person name="Amann R."/>
            <person name="Jetten M.S.M."/>
            <person name="Mascher T."/>
            <person name="Medema M.H."/>
            <person name="Devos D.P."/>
            <person name="Kaster A.-K."/>
            <person name="Ovreas L."/>
            <person name="Rohde M."/>
            <person name="Galperin M.Y."/>
            <person name="Jogler C."/>
        </authorList>
    </citation>
    <scope>NUCLEOTIDE SEQUENCE [LARGE SCALE GENOMIC DNA]</scope>
    <source>
        <strain evidence="4 5">TBK1r</strain>
    </source>
</reference>
<evidence type="ECO:0000313" key="4">
    <source>
        <dbReference type="EMBL" id="QDV87727.1"/>
    </source>
</evidence>
<dbReference type="PANTHER" id="PTHR33178">
    <property type="match status" value="1"/>
</dbReference>
<dbReference type="InterPro" id="IPR044662">
    <property type="entry name" value="HS1/DABB1-like"/>
</dbReference>
<evidence type="ECO:0000313" key="5">
    <source>
        <dbReference type="Proteomes" id="UP000318081"/>
    </source>
</evidence>
<accession>A0ABX5Y0C1</accession>
<dbReference type="InterPro" id="IPR013097">
    <property type="entry name" value="Dabb"/>
</dbReference>
<evidence type="ECO:0000256" key="1">
    <source>
        <dbReference type="ARBA" id="ARBA00011738"/>
    </source>
</evidence>
<sequence>MFRSEFVMGCCLLIAVCGCGAPDDPDAVTTAEPIAATADAATTEPVTDNQTSEPADQPASAAADKIVHPENPDNVNSGMLRHAVFFSFKESSSEEDIQGVVDAFAELPSKIDSIIDFQYGVNNSPEGLDDGFTHCFLLTFADEAGRQAYLPHPAHKAFGDVLRPHMKDVFVLDYWGDPKQEQPEKALQHAVFFKFKDSASREEVKKVEQAFAELPEKIDTIRAFEWSTNNSPEKHDDGFTHCFLVAFDSEEGREGYLPHPDHQAFVEVLKPVLDKVRVLDFWATQP</sequence>
<organism evidence="4 5">
    <name type="scientific">Stieleria magnilauensis</name>
    <dbReference type="NCBI Taxonomy" id="2527963"/>
    <lineage>
        <taxon>Bacteria</taxon>
        <taxon>Pseudomonadati</taxon>
        <taxon>Planctomycetota</taxon>
        <taxon>Planctomycetia</taxon>
        <taxon>Pirellulales</taxon>
        <taxon>Pirellulaceae</taxon>
        <taxon>Stieleria</taxon>
    </lineage>
</organism>
<keyword evidence="5" id="KW-1185">Reference proteome</keyword>
<dbReference type="EMBL" id="CP036432">
    <property type="protein sequence ID" value="QDV87727.1"/>
    <property type="molecule type" value="Genomic_DNA"/>
</dbReference>
<evidence type="ECO:0000256" key="2">
    <source>
        <dbReference type="SAM" id="MobiDB-lite"/>
    </source>
</evidence>
<dbReference type="SUPFAM" id="SSF54909">
    <property type="entry name" value="Dimeric alpha+beta barrel"/>
    <property type="match status" value="2"/>
</dbReference>
<dbReference type="InterPro" id="IPR011008">
    <property type="entry name" value="Dimeric_a/b-barrel"/>
</dbReference>
<feature type="domain" description="Stress-response A/B barrel" evidence="3">
    <location>
        <begin position="80"/>
        <end position="174"/>
    </location>
</feature>
<dbReference type="PANTHER" id="PTHR33178:SF10">
    <property type="entry name" value="STRESS-RESPONSE A_B BARREL DOMAIN-CONTAINING PROTEIN"/>
    <property type="match status" value="1"/>
</dbReference>
<dbReference type="Pfam" id="PF07876">
    <property type="entry name" value="Dabb"/>
    <property type="match status" value="2"/>
</dbReference>
<dbReference type="Gene3D" id="3.30.70.100">
    <property type="match status" value="2"/>
</dbReference>
<name>A0ABX5Y0C1_9BACT</name>